<proteinExistence type="predicted"/>
<keyword evidence="3" id="KW-1185">Reference proteome</keyword>
<evidence type="ECO:0000256" key="1">
    <source>
        <dbReference type="SAM" id="Phobius"/>
    </source>
</evidence>
<dbReference type="Proteomes" id="UP000008720">
    <property type="component" value="Chromosome"/>
</dbReference>
<dbReference type="KEGG" id="mtt:Ftrac_3497"/>
<keyword evidence="1" id="KW-1133">Transmembrane helix</keyword>
<dbReference type="HOGENOM" id="CLU_2936215_0_0_10"/>
<evidence type="ECO:0000313" key="2">
    <source>
        <dbReference type="EMBL" id="ADR23469.1"/>
    </source>
</evidence>
<feature type="transmembrane region" description="Helical" evidence="1">
    <location>
        <begin position="32"/>
        <end position="51"/>
    </location>
</feature>
<evidence type="ECO:0000313" key="3">
    <source>
        <dbReference type="Proteomes" id="UP000008720"/>
    </source>
</evidence>
<keyword evidence="1" id="KW-0812">Transmembrane</keyword>
<organism evidence="2 3">
    <name type="scientific">Marivirga tractuosa (strain ATCC 23168 / DSM 4126 / NBRC 15989 / NCIMB 1408 / VKM B-1430 / H-43)</name>
    <name type="common">Microscilla tractuosa</name>
    <name type="synonym">Flexibacter tractuosus</name>
    <dbReference type="NCBI Taxonomy" id="643867"/>
    <lineage>
        <taxon>Bacteria</taxon>
        <taxon>Pseudomonadati</taxon>
        <taxon>Bacteroidota</taxon>
        <taxon>Cytophagia</taxon>
        <taxon>Cytophagales</taxon>
        <taxon>Marivirgaceae</taxon>
        <taxon>Marivirga</taxon>
    </lineage>
</organism>
<gene>
    <name evidence="2" type="ordered locus">Ftrac_3497</name>
</gene>
<dbReference type="STRING" id="643867.Ftrac_3497"/>
<name>E4TN81_MARTH</name>
<dbReference type="AlphaFoldDB" id="E4TN81"/>
<sequence>MMKVPLTLFVCFVSSLVAIGLASPNATGILIMLFLLTGTVACLVWGVSIYLKIHRIDNKL</sequence>
<accession>E4TN81</accession>
<dbReference type="EMBL" id="CP002349">
    <property type="protein sequence ID" value="ADR23469.1"/>
    <property type="molecule type" value="Genomic_DNA"/>
</dbReference>
<protein>
    <submittedName>
        <fullName evidence="2">Uncharacterized protein</fullName>
    </submittedName>
</protein>
<reference evidence="2 3" key="1">
    <citation type="journal article" date="2011" name="Stand. Genomic Sci.">
        <title>Complete genome sequence of Marivirga tractuosa type strain (H-43).</title>
        <authorList>
            <person name="Pagani I."/>
            <person name="Chertkov O."/>
            <person name="Lapidus A."/>
            <person name="Lucas S."/>
            <person name="Del Rio T.G."/>
            <person name="Tice H."/>
            <person name="Copeland A."/>
            <person name="Cheng J.F."/>
            <person name="Nolan M."/>
            <person name="Saunders E."/>
            <person name="Pitluck S."/>
            <person name="Held B."/>
            <person name="Goodwin L."/>
            <person name="Liolios K."/>
            <person name="Ovchinikova G."/>
            <person name="Ivanova N."/>
            <person name="Mavromatis K."/>
            <person name="Pati A."/>
            <person name="Chen A."/>
            <person name="Palaniappan K."/>
            <person name="Land M."/>
            <person name="Hauser L."/>
            <person name="Jeffries C.D."/>
            <person name="Detter J.C."/>
            <person name="Han C."/>
            <person name="Tapia R."/>
            <person name="Ngatchou-Djao O.D."/>
            <person name="Rohde M."/>
            <person name="Goker M."/>
            <person name="Spring S."/>
            <person name="Sikorski J."/>
            <person name="Woyke T."/>
            <person name="Bristow J."/>
            <person name="Eisen J.A."/>
            <person name="Markowitz V."/>
            <person name="Hugenholtz P."/>
            <person name="Klenk H.P."/>
            <person name="Kyrpides N.C."/>
        </authorList>
    </citation>
    <scope>NUCLEOTIDE SEQUENCE [LARGE SCALE GENOMIC DNA]</scope>
    <source>
        <strain evidence="3">ATCC 23168 / DSM 4126 / NBRC 15989 / NCIMB 1408 / VKM B-1430 / H-43</strain>
    </source>
</reference>
<keyword evidence="1" id="KW-0472">Membrane</keyword>